<keyword evidence="2" id="KW-1185">Reference proteome</keyword>
<protein>
    <submittedName>
        <fullName evidence="1">Uncharacterized protein</fullName>
    </submittedName>
</protein>
<proteinExistence type="predicted"/>
<name>A0A4C1TR30_EUMVA</name>
<reference evidence="1 2" key="1">
    <citation type="journal article" date="2019" name="Commun. Biol.">
        <title>The bagworm genome reveals a unique fibroin gene that provides high tensile strength.</title>
        <authorList>
            <person name="Kono N."/>
            <person name="Nakamura H."/>
            <person name="Ohtoshi R."/>
            <person name="Tomita M."/>
            <person name="Numata K."/>
            <person name="Arakawa K."/>
        </authorList>
    </citation>
    <scope>NUCLEOTIDE SEQUENCE [LARGE SCALE GENOMIC DNA]</scope>
</reference>
<dbReference type="Proteomes" id="UP000299102">
    <property type="component" value="Unassembled WGS sequence"/>
</dbReference>
<organism evidence="1 2">
    <name type="scientific">Eumeta variegata</name>
    <name type="common">Bagworm moth</name>
    <name type="synonym">Eumeta japonica</name>
    <dbReference type="NCBI Taxonomy" id="151549"/>
    <lineage>
        <taxon>Eukaryota</taxon>
        <taxon>Metazoa</taxon>
        <taxon>Ecdysozoa</taxon>
        <taxon>Arthropoda</taxon>
        <taxon>Hexapoda</taxon>
        <taxon>Insecta</taxon>
        <taxon>Pterygota</taxon>
        <taxon>Neoptera</taxon>
        <taxon>Endopterygota</taxon>
        <taxon>Lepidoptera</taxon>
        <taxon>Glossata</taxon>
        <taxon>Ditrysia</taxon>
        <taxon>Tineoidea</taxon>
        <taxon>Psychidae</taxon>
        <taxon>Oiketicinae</taxon>
        <taxon>Eumeta</taxon>
    </lineage>
</organism>
<evidence type="ECO:0000313" key="2">
    <source>
        <dbReference type="Proteomes" id="UP000299102"/>
    </source>
</evidence>
<dbReference type="AlphaFoldDB" id="A0A4C1TR30"/>
<dbReference type="EMBL" id="BGZK01000079">
    <property type="protein sequence ID" value="GBP16429.1"/>
    <property type="molecule type" value="Genomic_DNA"/>
</dbReference>
<sequence length="168" mass="18539">MFTCIEKNDLELPPLTDRWRCRSSAMISKRRIYVYKQILYNVGVGAANNGPALFGGSGPAGGRLALPPLGRGSLSDVCILMETVLSISSDEIEWLTGGGRHHPSVWGLAQVLHSELACAMYLEDGRSFRRRHKNRHVYHPIGKSARSGEEHLAVLVQHHELVSKVANS</sequence>
<evidence type="ECO:0000313" key="1">
    <source>
        <dbReference type="EMBL" id="GBP16429.1"/>
    </source>
</evidence>
<accession>A0A4C1TR30</accession>
<comment type="caution">
    <text evidence="1">The sequence shown here is derived from an EMBL/GenBank/DDBJ whole genome shotgun (WGS) entry which is preliminary data.</text>
</comment>
<gene>
    <name evidence="1" type="ORF">EVAR_10009_1</name>
</gene>